<evidence type="ECO:0000259" key="1">
    <source>
        <dbReference type="PROSITE" id="PS50812"/>
    </source>
</evidence>
<protein>
    <recommendedName>
        <fullName evidence="1">PWWP domain-containing protein</fullName>
    </recommendedName>
</protein>
<reference evidence="2" key="1">
    <citation type="submission" date="2025-08" db="UniProtKB">
        <authorList>
            <consortium name="Ensembl"/>
        </authorList>
    </citation>
    <scope>IDENTIFICATION</scope>
</reference>
<dbReference type="OMA" id="MLESAWV"/>
<sequence>SLPSKNISLQQCPPKKPAPVKYEVDDLVWAKLNRRPWWPCKICHDAVLDMHSKMKVSNRRPYREYYVDALGDPSEKAWVAGKAIVFFEGRHQFEDLPVLRRRGKQKEKGYKHKVKFLFSSTCFASFSPRLGELFLCI</sequence>
<dbReference type="SUPFAM" id="SSF63748">
    <property type="entry name" value="Tudor/PWWP/MBT"/>
    <property type="match status" value="1"/>
</dbReference>
<dbReference type="GeneTree" id="ENSGT00940000155027"/>
<organism evidence="2 3">
    <name type="scientific">Sphenodon punctatus</name>
    <name type="common">Tuatara</name>
    <name type="synonym">Hatteria punctata</name>
    <dbReference type="NCBI Taxonomy" id="8508"/>
    <lineage>
        <taxon>Eukaryota</taxon>
        <taxon>Metazoa</taxon>
        <taxon>Chordata</taxon>
        <taxon>Craniata</taxon>
        <taxon>Vertebrata</taxon>
        <taxon>Euteleostomi</taxon>
        <taxon>Lepidosauria</taxon>
        <taxon>Sphenodontia</taxon>
        <taxon>Sphenodontidae</taxon>
        <taxon>Sphenodon</taxon>
    </lineage>
</organism>
<proteinExistence type="predicted"/>
<feature type="domain" description="PWWP" evidence="1">
    <location>
        <begin position="24"/>
        <end position="89"/>
    </location>
</feature>
<dbReference type="Gene3D" id="2.30.30.140">
    <property type="match status" value="1"/>
</dbReference>
<reference evidence="2" key="2">
    <citation type="submission" date="2025-09" db="UniProtKB">
        <authorList>
            <consortium name="Ensembl"/>
        </authorList>
    </citation>
    <scope>IDENTIFICATION</scope>
</reference>
<accession>A0A8D0L4V5</accession>
<evidence type="ECO:0000313" key="3">
    <source>
        <dbReference type="Proteomes" id="UP000694392"/>
    </source>
</evidence>
<dbReference type="Pfam" id="PF00855">
    <property type="entry name" value="PWWP"/>
    <property type="match status" value="1"/>
</dbReference>
<keyword evidence="3" id="KW-1185">Reference proteome</keyword>
<dbReference type="InterPro" id="IPR000313">
    <property type="entry name" value="PWWP_dom"/>
</dbReference>
<evidence type="ECO:0000313" key="2">
    <source>
        <dbReference type="Ensembl" id="ENSSPUP00000007743.1"/>
    </source>
</evidence>
<name>A0A8D0L4V5_SPHPU</name>
<dbReference type="Proteomes" id="UP000694392">
    <property type="component" value="Unplaced"/>
</dbReference>
<dbReference type="PROSITE" id="PS50812">
    <property type="entry name" value="PWWP"/>
    <property type="match status" value="1"/>
</dbReference>
<dbReference type="Ensembl" id="ENSSPUT00000008247.1">
    <property type="protein sequence ID" value="ENSSPUP00000007743.1"/>
    <property type="gene ID" value="ENSSPUG00000005984.1"/>
</dbReference>
<dbReference type="FunFam" id="2.30.30.140:FF:000059">
    <property type="entry name" value="Histone-lysine N-methyltransferase"/>
    <property type="match status" value="1"/>
</dbReference>
<dbReference type="AlphaFoldDB" id="A0A8D0L4V5"/>